<keyword evidence="1" id="KW-0732">Signal</keyword>
<dbReference type="Proteomes" id="UP000323257">
    <property type="component" value="Unassembled WGS sequence"/>
</dbReference>
<feature type="signal peptide" evidence="1">
    <location>
        <begin position="1"/>
        <end position="26"/>
    </location>
</feature>
<name>A0A5S5BXK0_9BACL</name>
<dbReference type="Pfam" id="PF07833">
    <property type="entry name" value="Cu_amine_oxidN1"/>
    <property type="match status" value="1"/>
</dbReference>
<dbReference type="EMBL" id="VNHS01000009">
    <property type="protein sequence ID" value="TYP71891.1"/>
    <property type="molecule type" value="Genomic_DNA"/>
</dbReference>
<reference evidence="3 4" key="1">
    <citation type="submission" date="2019-07" db="EMBL/GenBank/DDBJ databases">
        <title>Genomic Encyclopedia of Type Strains, Phase III (KMG-III): the genomes of soil and plant-associated and newly described type strains.</title>
        <authorList>
            <person name="Whitman W."/>
        </authorList>
    </citation>
    <scope>NUCLEOTIDE SEQUENCE [LARGE SCALE GENOMIC DNA]</scope>
    <source>
        <strain evidence="3 4">BL24</strain>
    </source>
</reference>
<feature type="chain" id="PRO_5024416107" evidence="1">
    <location>
        <begin position="27"/>
        <end position="485"/>
    </location>
</feature>
<sequence length="485" mass="52997">MSSWLKRIGVLLALTILLVPAARANASQPLTLDIDGGKIPVSPIIHQGSVYLPLRSAMEHLAAKVTLSGKMILIQRGETNVMLTPGQNSVSINGETISILTPPIVVKNSTYVPLRLVANAFGYEVVYQPSANRVLLRTPGNQAVVYGIVRNVEGEVIQQGSVELLDVESGTPYLAPIRNGFYRITAAPNTYRFSGYREGNSVNIQKVEQQHAFTLNAGQTAFHKLSPSQSGLKITLRDEAGLPIAKATAAFNTSHGRVDVKIHGGVGYLDFMEQGTFTFDELSSADGSLTDLDIFHPFTIDEDGVVSSLDIVAHTPNIIGQISEETPGVYGNLSYCSTREPAHCHVEGAPNGHYAFYLPDGEYLWSSYYDSSIRQHFKVDRTVLVNGEKLQSDMQWTKPQINIHGTASTNEDGPLSGGYIGFYGKGQEFSAWVENGQFNCYVPDGVYTVRYEQFFGGYSSIELDNKVTVTNGKLDIPTNLIFFIS</sequence>
<organism evidence="3 4">
    <name type="scientific">Paenibacillus methanolicus</name>
    <dbReference type="NCBI Taxonomy" id="582686"/>
    <lineage>
        <taxon>Bacteria</taxon>
        <taxon>Bacillati</taxon>
        <taxon>Bacillota</taxon>
        <taxon>Bacilli</taxon>
        <taxon>Bacillales</taxon>
        <taxon>Paenibacillaceae</taxon>
        <taxon>Paenibacillus</taxon>
    </lineage>
</organism>
<evidence type="ECO:0000256" key="1">
    <source>
        <dbReference type="SAM" id="SignalP"/>
    </source>
</evidence>
<evidence type="ECO:0000313" key="3">
    <source>
        <dbReference type="EMBL" id="TYP71891.1"/>
    </source>
</evidence>
<comment type="caution">
    <text evidence="3">The sequence shown here is derived from an EMBL/GenBank/DDBJ whole genome shotgun (WGS) entry which is preliminary data.</text>
</comment>
<evidence type="ECO:0000259" key="2">
    <source>
        <dbReference type="Pfam" id="PF07833"/>
    </source>
</evidence>
<gene>
    <name evidence="3" type="ORF">BCM02_109169</name>
</gene>
<dbReference type="InterPro" id="IPR012854">
    <property type="entry name" value="Cu_amine_oxidase-like_N"/>
</dbReference>
<dbReference type="OrthoDB" id="2746625at2"/>
<accession>A0A5S5BXK0</accession>
<dbReference type="Gene3D" id="3.30.457.10">
    <property type="entry name" value="Copper amine oxidase-like, N-terminal domain"/>
    <property type="match status" value="1"/>
</dbReference>
<dbReference type="SUPFAM" id="SSF55383">
    <property type="entry name" value="Copper amine oxidase, domain N"/>
    <property type="match status" value="1"/>
</dbReference>
<keyword evidence="4" id="KW-1185">Reference proteome</keyword>
<proteinExistence type="predicted"/>
<evidence type="ECO:0000313" key="4">
    <source>
        <dbReference type="Proteomes" id="UP000323257"/>
    </source>
</evidence>
<dbReference type="AlphaFoldDB" id="A0A5S5BXK0"/>
<dbReference type="InterPro" id="IPR036582">
    <property type="entry name" value="Mao_N_sf"/>
</dbReference>
<feature type="domain" description="Copper amine oxidase-like N-terminal" evidence="2">
    <location>
        <begin position="36"/>
        <end position="134"/>
    </location>
</feature>
<protein>
    <submittedName>
        <fullName evidence="3">Copper amine oxidase-like protein</fullName>
    </submittedName>
</protein>
<dbReference type="RefSeq" id="WP_148931507.1">
    <property type="nucleotide sequence ID" value="NZ_VNHS01000009.1"/>
</dbReference>